<evidence type="ECO:0000313" key="2">
    <source>
        <dbReference type="Proteomes" id="UP001230908"/>
    </source>
</evidence>
<dbReference type="Proteomes" id="UP001230908">
    <property type="component" value="Unassembled WGS sequence"/>
</dbReference>
<comment type="caution">
    <text evidence="1">The sequence shown here is derived from an EMBL/GenBank/DDBJ whole genome shotgun (WGS) entry which is preliminary data.</text>
</comment>
<protein>
    <submittedName>
        <fullName evidence="1">Uncharacterized protein</fullName>
    </submittedName>
</protein>
<evidence type="ECO:0000313" key="1">
    <source>
        <dbReference type="EMBL" id="MDQ7910211.1"/>
    </source>
</evidence>
<dbReference type="EMBL" id="JAVHUY010000053">
    <property type="protein sequence ID" value="MDQ7910211.1"/>
    <property type="molecule type" value="Genomic_DNA"/>
</dbReference>
<name>A0ABU0ZT48_9ACTN</name>
<dbReference type="RefSeq" id="WP_308717461.1">
    <property type="nucleotide sequence ID" value="NZ_JAVHUY010000053.1"/>
</dbReference>
<reference evidence="1 2" key="1">
    <citation type="submission" date="2023-08" db="EMBL/GenBank/DDBJ databases">
        <title>Phytohabitans sansha sp. nov., isolated from marine sediment.</title>
        <authorList>
            <person name="Zhao Y."/>
            <person name="Yi K."/>
        </authorList>
    </citation>
    <scope>NUCLEOTIDE SEQUENCE [LARGE SCALE GENOMIC DNA]</scope>
    <source>
        <strain evidence="1 2">ZYX-F-186</strain>
    </source>
</reference>
<accession>A0ABU0ZT48</accession>
<keyword evidence="2" id="KW-1185">Reference proteome</keyword>
<organism evidence="1 2">
    <name type="scientific">Phytohabitans maris</name>
    <dbReference type="NCBI Taxonomy" id="3071409"/>
    <lineage>
        <taxon>Bacteria</taxon>
        <taxon>Bacillati</taxon>
        <taxon>Actinomycetota</taxon>
        <taxon>Actinomycetes</taxon>
        <taxon>Micromonosporales</taxon>
        <taxon>Micromonosporaceae</taxon>
    </lineage>
</organism>
<gene>
    <name evidence="1" type="ORF">RB614_37520</name>
</gene>
<proteinExistence type="predicted"/>
<sequence>MTTDQNSGRREFYAAVALTDLPMPERVSFEPGHVRLVFDTIAACTAWAQAFGVELVTWQDADRTGHVHGYGDFVGRRVCLMGRDLPPVSEPALTGATRVRLEALTTEVA</sequence>